<name>A0A6J4J2X5_9CYAN</name>
<gene>
    <name evidence="1" type="ORF">AVDCRST_MAG92-2853</name>
</gene>
<evidence type="ECO:0000313" key="1">
    <source>
        <dbReference type="EMBL" id="CAA9268961.1"/>
    </source>
</evidence>
<dbReference type="AlphaFoldDB" id="A0A6J4J2X5"/>
<reference evidence="1" key="1">
    <citation type="submission" date="2020-02" db="EMBL/GenBank/DDBJ databases">
        <authorList>
            <person name="Meier V. D."/>
        </authorList>
    </citation>
    <scope>NUCLEOTIDE SEQUENCE</scope>
    <source>
        <strain evidence="1">AVDCRST_MAG92</strain>
    </source>
</reference>
<proteinExistence type="predicted"/>
<accession>A0A6J4J2X5</accession>
<protein>
    <submittedName>
        <fullName evidence="1">Uncharacterized protein</fullName>
    </submittedName>
</protein>
<sequence length="228" mass="25391">MSRVIVIVDTQVEKTEVAGVSTTLYRVEAMKKAIAYSTTAPISVEVITSTEAALLPPSQEIIWCPLTLDVPNTLQFWGQNIFPACRNLTSFRQQVEALGYRAGEGSQGQESLYLPIVLTAKGPLYGEVISQGKATNCYQQPVDLPDHQRQPLYHLAYQLLQSLEAPPSVYLLKFGYKEQEIICARLLPFPDVPALASLGIQEPNLFTCHWHCLTNQPIYDLTIIPKSE</sequence>
<organism evidence="1">
    <name type="scientific">uncultured Coleofasciculus sp</name>
    <dbReference type="NCBI Taxonomy" id="1267456"/>
    <lineage>
        <taxon>Bacteria</taxon>
        <taxon>Bacillati</taxon>
        <taxon>Cyanobacteriota</taxon>
        <taxon>Cyanophyceae</taxon>
        <taxon>Coleofasciculales</taxon>
        <taxon>Coleofasciculaceae</taxon>
        <taxon>Coleofasciculus</taxon>
        <taxon>environmental samples</taxon>
    </lineage>
</organism>
<dbReference type="EMBL" id="CADCTM010000456">
    <property type="protein sequence ID" value="CAA9268961.1"/>
    <property type="molecule type" value="Genomic_DNA"/>
</dbReference>